<dbReference type="AlphaFoldDB" id="A0AA47FFG3"/>
<evidence type="ECO:0000256" key="1">
    <source>
        <dbReference type="SAM" id="Phobius"/>
    </source>
</evidence>
<keyword evidence="1" id="KW-0812">Transmembrane</keyword>
<feature type="transmembrane region" description="Helical" evidence="1">
    <location>
        <begin position="194"/>
        <end position="213"/>
    </location>
</feature>
<feature type="transmembrane region" description="Helical" evidence="1">
    <location>
        <begin position="74"/>
        <end position="97"/>
    </location>
</feature>
<reference evidence="2" key="1">
    <citation type="submission" date="2022-11" db="EMBL/GenBank/DDBJ databases">
        <title>Dental biofilm bacteria. Genome sequencing and assembly.</title>
        <authorList>
            <person name="Robertsson C."/>
        </authorList>
    </citation>
    <scope>NUCLEOTIDE SEQUENCE</scope>
    <source>
        <strain evidence="2">CW</strain>
    </source>
</reference>
<feature type="transmembrane region" description="Helical" evidence="1">
    <location>
        <begin position="169"/>
        <end position="187"/>
    </location>
</feature>
<evidence type="ECO:0000313" key="3">
    <source>
        <dbReference type="Proteomes" id="UP001163127"/>
    </source>
</evidence>
<sequence length="280" mass="31085">MSISSGSSNEQERRLFFGSVKPKEDKHKGPKYPTTHPLTQANFVAIFTILTIGSYSLILGMFDQYTYVPPASFYFWLGAIFLLLWGSLYIEALPLLVTTLKKSPSRRNTAAADVSSAGVGADDWRAPSIEEHPDKFNYDTGVVVRVYLLVASSIFFSCLFSMYSGGPFQSAYAQIIVAYPLFATGFARRWWSLVAIYLMTAVVAAGFQAVKSFGYFPYPTQSIEWYFAVTGILLAISLAVSLINLASERSRVKEYYEALTTKNNTRPDSPGNCYTPVDST</sequence>
<keyword evidence="1" id="KW-0472">Membrane</keyword>
<gene>
    <name evidence="2" type="ORF">OFA60_09730</name>
</gene>
<evidence type="ECO:0000313" key="2">
    <source>
        <dbReference type="EMBL" id="WAL42327.1"/>
    </source>
</evidence>
<feature type="transmembrane region" description="Helical" evidence="1">
    <location>
        <begin position="225"/>
        <end position="246"/>
    </location>
</feature>
<dbReference type="RefSeq" id="WP_268397968.1">
    <property type="nucleotide sequence ID" value="NZ_CP113787.1"/>
</dbReference>
<feature type="transmembrane region" description="Helical" evidence="1">
    <location>
        <begin position="142"/>
        <end position="163"/>
    </location>
</feature>
<feature type="transmembrane region" description="Helical" evidence="1">
    <location>
        <begin position="41"/>
        <end position="62"/>
    </location>
</feature>
<proteinExistence type="predicted"/>
<dbReference type="EMBL" id="CP113787">
    <property type="protein sequence ID" value="WAL42327.1"/>
    <property type="molecule type" value="Genomic_DNA"/>
</dbReference>
<dbReference type="Proteomes" id="UP001163127">
    <property type="component" value="Chromosome"/>
</dbReference>
<accession>A0AA47FFG3</accession>
<name>A0AA47FFG3_ACTNA</name>
<organism evidence="2 3">
    <name type="scientific">Actinomyces naeslundii</name>
    <dbReference type="NCBI Taxonomy" id="1655"/>
    <lineage>
        <taxon>Bacteria</taxon>
        <taxon>Bacillati</taxon>
        <taxon>Actinomycetota</taxon>
        <taxon>Actinomycetes</taxon>
        <taxon>Actinomycetales</taxon>
        <taxon>Actinomycetaceae</taxon>
        <taxon>Actinomyces</taxon>
    </lineage>
</organism>
<keyword evidence="1" id="KW-1133">Transmembrane helix</keyword>
<protein>
    <submittedName>
        <fullName evidence="2">Uncharacterized protein</fullName>
    </submittedName>
</protein>